<reference evidence="2" key="1">
    <citation type="submission" date="2025-08" db="UniProtKB">
        <authorList>
            <consortium name="Ensembl"/>
        </authorList>
    </citation>
    <scope>IDENTIFICATION</scope>
</reference>
<feature type="compositionally biased region" description="Low complexity" evidence="1">
    <location>
        <begin position="40"/>
        <end position="56"/>
    </location>
</feature>
<protein>
    <submittedName>
        <fullName evidence="2">Si:ch211-59p23.1</fullName>
    </submittedName>
</protein>
<dbReference type="Ensembl" id="ENSCCRT00015064600.1">
    <property type="protein sequence ID" value="ENSCCRP00015062548.1"/>
    <property type="gene ID" value="ENSCCRG00015025554.1"/>
</dbReference>
<evidence type="ECO:0000313" key="3">
    <source>
        <dbReference type="Proteomes" id="UP000694700"/>
    </source>
</evidence>
<feature type="region of interest" description="Disordered" evidence="1">
    <location>
        <begin position="38"/>
        <end position="62"/>
    </location>
</feature>
<organism evidence="2 3">
    <name type="scientific">Cyprinus carpio</name>
    <name type="common">Common carp</name>
    <dbReference type="NCBI Taxonomy" id="7962"/>
    <lineage>
        <taxon>Eukaryota</taxon>
        <taxon>Metazoa</taxon>
        <taxon>Chordata</taxon>
        <taxon>Craniata</taxon>
        <taxon>Vertebrata</taxon>
        <taxon>Euteleostomi</taxon>
        <taxon>Actinopterygii</taxon>
        <taxon>Neopterygii</taxon>
        <taxon>Teleostei</taxon>
        <taxon>Ostariophysi</taxon>
        <taxon>Cypriniformes</taxon>
        <taxon>Cyprinidae</taxon>
        <taxon>Cyprininae</taxon>
        <taxon>Cyprinus</taxon>
    </lineage>
</organism>
<evidence type="ECO:0000256" key="1">
    <source>
        <dbReference type="SAM" id="MobiDB-lite"/>
    </source>
</evidence>
<name>A0A8C1W9E9_CYPCA</name>
<sequence>MLLFRDLCQCVRKTTSMFDNVISVQATQDAVHQVAESSKETTSAAAEEASRQTQSAIGTAADKASDTIKEFGHKLSSK</sequence>
<dbReference type="Proteomes" id="UP000694700">
    <property type="component" value="Unplaced"/>
</dbReference>
<accession>A0A8C1W9E9</accession>
<evidence type="ECO:0000313" key="2">
    <source>
        <dbReference type="Ensembl" id="ENSCCRP00015062548.1"/>
    </source>
</evidence>
<dbReference type="AlphaFoldDB" id="A0A8C1W9E9"/>
<proteinExistence type="predicted"/>